<organism evidence="3 4">
    <name type="scientific">Pseudonocardia nematodicida</name>
    <dbReference type="NCBI Taxonomy" id="1206997"/>
    <lineage>
        <taxon>Bacteria</taxon>
        <taxon>Bacillati</taxon>
        <taxon>Actinomycetota</taxon>
        <taxon>Actinomycetes</taxon>
        <taxon>Pseudonocardiales</taxon>
        <taxon>Pseudonocardiaceae</taxon>
        <taxon>Pseudonocardia</taxon>
    </lineage>
</organism>
<dbReference type="Proteomes" id="UP001494902">
    <property type="component" value="Unassembled WGS sequence"/>
</dbReference>
<sequence>MLDGARYAIDYYQREYRWETKQIQELLDDLTGTFLQEFDPGHDRSAVAKYPHYFLGSVIISRRDDTRYIVDGQQRLTSLALLLVLLHRLQADRDDRVPVESLVCSTRYGRRSMNLDIDDRNPCMEALLEGRDYDVAERSDSVRNLVARYEDLETMFPAEIRDGGLPYFADWLLDKVHLVEITAFSDEDAYTIFETMNDRGLQLTPTDMLRGYLLARIDEPSRRSVAAGLWRTRVRALNDAGKEVEPDFFKTWLRTQYATRTRARTKGATAEDFERIGTQFHRWIREAQNQIGLNRSDDVFEFVNRDFEFYSRWYLTILDAAATLRPGLERIHYTAQLGFTLQHLLLMAPLDPSDDESGVRSKLDIVSRFVDILVTRRIWNFRSIAYSTQLYATFVTMRDSRRLSPGDLATYLHERLMTESETFDSNDGLRIHQQNRYLLHRVLARLTDHVETESGNASRYAEYVAGGQGRYEVEHIWANHPERHTEEFPQAADFAMMRDRIGGLLLLPKRFNGSYGDLPYEEKLPHYLTQNLLARSLHAQCYERNPGFLDFIRRSGLPFRPYDHFRSAELLERYELYRQIAKRIWDPEDVLRAGKRRSER</sequence>
<dbReference type="PANTHER" id="PTHR35149:SF2">
    <property type="entry name" value="DUF262 DOMAIN-CONTAINING PROTEIN"/>
    <property type="match status" value="1"/>
</dbReference>
<protein>
    <submittedName>
        <fullName evidence="3">DUF262 domain-containing protein</fullName>
    </submittedName>
</protein>
<feature type="domain" description="GmrSD restriction endonucleases N-terminal" evidence="1">
    <location>
        <begin position="5"/>
        <end position="213"/>
    </location>
</feature>
<evidence type="ECO:0000259" key="2">
    <source>
        <dbReference type="Pfam" id="PF07510"/>
    </source>
</evidence>
<evidence type="ECO:0000313" key="4">
    <source>
        <dbReference type="Proteomes" id="UP001494902"/>
    </source>
</evidence>
<proteinExistence type="predicted"/>
<evidence type="ECO:0000259" key="1">
    <source>
        <dbReference type="Pfam" id="PF03235"/>
    </source>
</evidence>
<dbReference type="InterPro" id="IPR011089">
    <property type="entry name" value="GmrSD_C"/>
</dbReference>
<accession>A0ABV1KFY3</accession>
<dbReference type="EMBL" id="JBEDNQ010000010">
    <property type="protein sequence ID" value="MEQ3553254.1"/>
    <property type="molecule type" value="Genomic_DNA"/>
</dbReference>
<name>A0ABV1KFY3_9PSEU</name>
<dbReference type="InterPro" id="IPR004919">
    <property type="entry name" value="GmrSD_N"/>
</dbReference>
<keyword evidence="4" id="KW-1185">Reference proteome</keyword>
<reference evidence="3 4" key="1">
    <citation type="submission" date="2024-03" db="EMBL/GenBank/DDBJ databases">
        <title>Draft genome sequence of Pseudonocardia nematodicida JCM 31783.</title>
        <authorList>
            <person name="Butdee W."/>
            <person name="Duangmal K."/>
        </authorList>
    </citation>
    <scope>NUCLEOTIDE SEQUENCE [LARGE SCALE GENOMIC DNA]</scope>
    <source>
        <strain evidence="3 4">JCM 31783</strain>
    </source>
</reference>
<dbReference type="Pfam" id="PF03235">
    <property type="entry name" value="GmrSD_N"/>
    <property type="match status" value="1"/>
</dbReference>
<evidence type="ECO:0000313" key="3">
    <source>
        <dbReference type="EMBL" id="MEQ3553254.1"/>
    </source>
</evidence>
<dbReference type="RefSeq" id="WP_349300325.1">
    <property type="nucleotide sequence ID" value="NZ_JBEDNQ010000010.1"/>
</dbReference>
<feature type="domain" description="GmrSD restriction endonucleases C-terminal" evidence="2">
    <location>
        <begin position="430"/>
        <end position="535"/>
    </location>
</feature>
<dbReference type="Pfam" id="PF07510">
    <property type="entry name" value="GmrSD_C"/>
    <property type="match status" value="1"/>
</dbReference>
<comment type="caution">
    <text evidence="3">The sequence shown here is derived from an EMBL/GenBank/DDBJ whole genome shotgun (WGS) entry which is preliminary data.</text>
</comment>
<dbReference type="PANTHER" id="PTHR35149">
    <property type="entry name" value="SLL5132 PROTEIN"/>
    <property type="match status" value="1"/>
</dbReference>
<gene>
    <name evidence="3" type="ORF">WIS52_22520</name>
</gene>